<comment type="similarity">
    <text evidence="1">Belongs to the glycosyl hydrolase 13 family.</text>
</comment>
<dbReference type="PANTHER" id="PTHR47786">
    <property type="entry name" value="ALPHA-1,4-GLUCAN:MALTOSE-1-PHOSPHATE MALTOSYLTRANSFERASE"/>
    <property type="match status" value="1"/>
</dbReference>
<reference evidence="6 7" key="1">
    <citation type="submission" date="2024-09" db="EMBL/GenBank/DDBJ databases">
        <authorList>
            <person name="Sun Q."/>
            <person name="Mori K."/>
        </authorList>
    </citation>
    <scope>NUCLEOTIDE SEQUENCE [LARGE SCALE GENOMIC DNA]</scope>
    <source>
        <strain evidence="6 7">CGMCC 1.9126</strain>
    </source>
</reference>
<evidence type="ECO:0000313" key="6">
    <source>
        <dbReference type="EMBL" id="MFC0477063.1"/>
    </source>
</evidence>
<dbReference type="SUPFAM" id="SSF51011">
    <property type="entry name" value="Glycosyl hydrolase domain"/>
    <property type="match status" value="1"/>
</dbReference>
<dbReference type="EMBL" id="JBHLUU010000116">
    <property type="protein sequence ID" value="MFC0477063.1"/>
    <property type="molecule type" value="Genomic_DNA"/>
</dbReference>
<accession>A0ABV6KUU6</accession>
<dbReference type="InterPro" id="IPR005323">
    <property type="entry name" value="CBM41_pullulanase"/>
</dbReference>
<keyword evidence="2" id="KW-0732">Signal</keyword>
<dbReference type="InterPro" id="IPR006047">
    <property type="entry name" value="GH13_cat_dom"/>
</dbReference>
<dbReference type="Pfam" id="PF03714">
    <property type="entry name" value="PUD"/>
    <property type="match status" value="1"/>
</dbReference>
<feature type="domain" description="Glycosyl hydrolase family 13 catalytic" evidence="5">
    <location>
        <begin position="177"/>
        <end position="494"/>
    </location>
</feature>
<dbReference type="SMART" id="SM00642">
    <property type="entry name" value="Aamy"/>
    <property type="match status" value="1"/>
</dbReference>
<comment type="caution">
    <text evidence="6">The sequence shown here is derived from an EMBL/GenBank/DDBJ whole genome shotgun (WGS) entry which is preliminary data.</text>
</comment>
<dbReference type="RefSeq" id="WP_377058723.1">
    <property type="nucleotide sequence ID" value="NZ_JBHLUU010000116.1"/>
</dbReference>
<dbReference type="SUPFAM" id="SSF51445">
    <property type="entry name" value="(Trans)glycosidases"/>
    <property type="match status" value="1"/>
</dbReference>
<dbReference type="InterPro" id="IPR013784">
    <property type="entry name" value="Carb-bd-like_fold"/>
</dbReference>
<dbReference type="Gene3D" id="2.60.40.1180">
    <property type="entry name" value="Golgi alpha-mannosidase II"/>
    <property type="match status" value="1"/>
</dbReference>
<evidence type="ECO:0000259" key="5">
    <source>
        <dbReference type="SMART" id="SM00642"/>
    </source>
</evidence>
<evidence type="ECO:0000256" key="3">
    <source>
        <dbReference type="ARBA" id="ARBA00022801"/>
    </source>
</evidence>
<dbReference type="InterPro" id="IPR013780">
    <property type="entry name" value="Glyco_hydro_b"/>
</dbReference>
<evidence type="ECO:0000256" key="1">
    <source>
        <dbReference type="ARBA" id="ARBA00008061"/>
    </source>
</evidence>
<sequence>MKRLINNASILMMIIVLVMFNGNVSVSNHVVAENLSKKQVDSSTIPDNTIRIHYERTDQNYDNWGLWLWNDVAIPSAEAGVWPTGATPFSNTQVDENGAYVDLKLKENPTSISFIVVNRSTGEKDGDAKVFSQFGEYKEVFITEGDDFVYTSPDGSSNVGKSKTLQPNWSKDSTIYEVNVRQYTSEGTFKAFESHLPRLKELGVEILWFMPVHPISSEGRIGTLGSYYAVQDYKAINPEFGTLDDFKRLVDKAHSMGFKVMLDWVANHTGKDHIWTENKEWYTLDNEGNITHPPGTNWMDVADLNYNNNEMRTAMIDAMKYWVTEADIDGYRADYAVGVPLDFWENARKELNKIKPVYMLAEDNTVYNLLDHAFNSNYGWELNHIMRDIAIGNRDATHVKSYISKMKRLYPSGSYPMHWTTNHDDNSWEGTTSELFGESEKTMAALTFTLPGMPLIYSGQEAGLNKRLAFFDKDEISWQDLSDQRFYQDLIRLKKENKALWNGDAGGEINLLDTSDENLLAFERQKGNSKVIVIVNLSADPISGSVTVDSKSVGNYRLFPSKEAVSFQNKQAFDLEPWEYHILVK</sequence>
<dbReference type="GO" id="GO:0016787">
    <property type="term" value="F:hydrolase activity"/>
    <property type="evidence" value="ECO:0007669"/>
    <property type="project" value="UniProtKB-KW"/>
</dbReference>
<dbReference type="Pfam" id="PF00128">
    <property type="entry name" value="Alpha-amylase"/>
    <property type="match status" value="2"/>
</dbReference>
<dbReference type="InterPro" id="IPR017853">
    <property type="entry name" value="GH"/>
</dbReference>
<dbReference type="SUPFAM" id="SSF49452">
    <property type="entry name" value="Starch-binding domain-like"/>
    <property type="match status" value="1"/>
</dbReference>
<keyword evidence="4" id="KW-0326">Glycosidase</keyword>
<keyword evidence="7" id="KW-1185">Reference proteome</keyword>
<dbReference type="Gene3D" id="2.60.40.1110">
    <property type="match status" value="1"/>
</dbReference>
<organism evidence="6 7">
    <name type="scientific">Robertmurraya beringensis</name>
    <dbReference type="NCBI Taxonomy" id="641660"/>
    <lineage>
        <taxon>Bacteria</taxon>
        <taxon>Bacillati</taxon>
        <taxon>Bacillota</taxon>
        <taxon>Bacilli</taxon>
        <taxon>Bacillales</taxon>
        <taxon>Bacillaceae</taxon>
        <taxon>Robertmurraya</taxon>
    </lineage>
</organism>
<name>A0ABV6KUU6_9BACI</name>
<dbReference type="CDD" id="cd11313">
    <property type="entry name" value="AmyAc_arch_bac_AmyA"/>
    <property type="match status" value="1"/>
</dbReference>
<proteinExistence type="inferred from homology"/>
<evidence type="ECO:0000256" key="4">
    <source>
        <dbReference type="ARBA" id="ARBA00023295"/>
    </source>
</evidence>
<dbReference type="PANTHER" id="PTHR47786:SF2">
    <property type="entry name" value="GLYCOSYL HYDROLASE FAMILY 13 CATALYTIC DOMAIN-CONTAINING PROTEIN"/>
    <property type="match status" value="1"/>
</dbReference>
<dbReference type="CDD" id="cd10315">
    <property type="entry name" value="CBM41_pullulanase"/>
    <property type="match status" value="1"/>
</dbReference>
<protein>
    <submittedName>
        <fullName evidence="6">Alpha-amylase family glycosyl hydrolase</fullName>
    </submittedName>
</protein>
<dbReference type="Proteomes" id="UP001589738">
    <property type="component" value="Unassembled WGS sequence"/>
</dbReference>
<evidence type="ECO:0000256" key="2">
    <source>
        <dbReference type="ARBA" id="ARBA00022729"/>
    </source>
</evidence>
<keyword evidence="3 6" id="KW-0378">Hydrolase</keyword>
<evidence type="ECO:0000313" key="7">
    <source>
        <dbReference type="Proteomes" id="UP001589738"/>
    </source>
</evidence>
<dbReference type="Gene3D" id="3.20.20.80">
    <property type="entry name" value="Glycosidases"/>
    <property type="match status" value="1"/>
</dbReference>
<gene>
    <name evidence="6" type="ORF">ACFFHF_17810</name>
</gene>